<feature type="region of interest" description="Disordered" evidence="1">
    <location>
        <begin position="36"/>
        <end position="59"/>
    </location>
</feature>
<proteinExistence type="predicted"/>
<evidence type="ECO:0000256" key="1">
    <source>
        <dbReference type="SAM" id="MobiDB-lite"/>
    </source>
</evidence>
<gene>
    <name evidence="2" type="ORF">EVOR1521_LOCUS9560</name>
</gene>
<comment type="caution">
    <text evidence="2">The sequence shown here is derived from an EMBL/GenBank/DDBJ whole genome shotgun (WGS) entry which is preliminary data.</text>
</comment>
<dbReference type="EMBL" id="CAUJNA010000869">
    <property type="protein sequence ID" value="CAJ1382079.1"/>
    <property type="molecule type" value="Genomic_DNA"/>
</dbReference>
<accession>A0AA36MVP1</accession>
<keyword evidence="3" id="KW-1185">Reference proteome</keyword>
<evidence type="ECO:0000313" key="3">
    <source>
        <dbReference type="Proteomes" id="UP001178507"/>
    </source>
</evidence>
<dbReference type="AlphaFoldDB" id="A0AA36MVP1"/>
<reference evidence="2" key="1">
    <citation type="submission" date="2023-08" db="EMBL/GenBank/DDBJ databases">
        <authorList>
            <person name="Chen Y."/>
            <person name="Shah S."/>
            <person name="Dougan E. K."/>
            <person name="Thang M."/>
            <person name="Chan C."/>
        </authorList>
    </citation>
    <scope>NUCLEOTIDE SEQUENCE</scope>
</reference>
<protein>
    <submittedName>
        <fullName evidence="2">Uncharacterized protein</fullName>
    </submittedName>
</protein>
<sequence length="124" mass="13541">MAMAVMRARIRSQGACLSLSMRWRCSLQWPSTESLSAAHEFSRGVPGRKDRNGAPASSQRWLHAGVALRARAAREDNNAEDRLHLEEAAGLQRKDRSQLGLAEAIAAGQRHGGKDKSCLAPKQP</sequence>
<evidence type="ECO:0000313" key="2">
    <source>
        <dbReference type="EMBL" id="CAJ1382079.1"/>
    </source>
</evidence>
<dbReference type="Proteomes" id="UP001178507">
    <property type="component" value="Unassembled WGS sequence"/>
</dbReference>
<organism evidence="2 3">
    <name type="scientific">Effrenium voratum</name>
    <dbReference type="NCBI Taxonomy" id="2562239"/>
    <lineage>
        <taxon>Eukaryota</taxon>
        <taxon>Sar</taxon>
        <taxon>Alveolata</taxon>
        <taxon>Dinophyceae</taxon>
        <taxon>Suessiales</taxon>
        <taxon>Symbiodiniaceae</taxon>
        <taxon>Effrenium</taxon>
    </lineage>
</organism>
<name>A0AA36MVP1_9DINO</name>